<dbReference type="Proteomes" id="UP000295756">
    <property type="component" value="Chromosome"/>
</dbReference>
<evidence type="ECO:0000256" key="1">
    <source>
        <dbReference type="SAM" id="SignalP"/>
    </source>
</evidence>
<evidence type="ECO:0000313" key="3">
    <source>
        <dbReference type="Proteomes" id="UP000295756"/>
    </source>
</evidence>
<sequence>MMLKRIIITNITVSAVILSLLGVQFGAANQSTDAAALSEKVNIQAADAAVQSLSNIESLEQQAAVSNLTNLKISVDKSITQPIQSTSEKLKPSDVEKASTDRLSMNQISEKNEDTQVAVTAASVSSANVVTDDAAVATKAQSQSVAAPTSDINWLITHESHGDTQARNGDYYGIGQLSEAYYEKYVPGQDYRNSYNVQLDAMQQYISERYGSVDHAITHWQQNNWY</sequence>
<feature type="chain" id="PRO_5045894157" description="Peptidoglycan-binding protein" evidence="1">
    <location>
        <begin position="29"/>
        <end position="226"/>
    </location>
</feature>
<proteinExistence type="predicted"/>
<feature type="signal peptide" evidence="1">
    <location>
        <begin position="1"/>
        <end position="28"/>
    </location>
</feature>
<accession>A0ABX5SKT9</accession>
<name>A0ABX5SKT9_9LACO</name>
<keyword evidence="3" id="KW-1185">Reference proteome</keyword>
<keyword evidence="1" id="KW-0732">Signal</keyword>
<protein>
    <recommendedName>
        <fullName evidence="4">Peptidoglycan-binding protein</fullName>
    </recommendedName>
</protein>
<gene>
    <name evidence="2" type="ORF">EW139_02935</name>
</gene>
<evidence type="ECO:0008006" key="4">
    <source>
        <dbReference type="Google" id="ProtNLM"/>
    </source>
</evidence>
<dbReference type="RefSeq" id="WP_013103268.1">
    <property type="nucleotide sequence ID" value="NZ_CP037939.1"/>
</dbReference>
<organism evidence="2 3">
    <name type="scientific">Leuconostoc kimchii</name>
    <dbReference type="NCBI Taxonomy" id="136609"/>
    <lineage>
        <taxon>Bacteria</taxon>
        <taxon>Bacillati</taxon>
        <taxon>Bacillota</taxon>
        <taxon>Bacilli</taxon>
        <taxon>Lactobacillales</taxon>
        <taxon>Lactobacillaceae</taxon>
        <taxon>Leuconostoc</taxon>
    </lineage>
</organism>
<dbReference type="EMBL" id="CP037939">
    <property type="protein sequence ID" value="QBR47128.1"/>
    <property type="molecule type" value="Genomic_DNA"/>
</dbReference>
<evidence type="ECO:0000313" key="2">
    <source>
        <dbReference type="EMBL" id="QBR47128.1"/>
    </source>
</evidence>
<reference evidence="2 3" key="1">
    <citation type="submission" date="2019-03" db="EMBL/GenBank/DDBJ databases">
        <title>Complete Genome Sequence of Leuconostoc kimchii strain NKJ218 Isolated from Homemade Kimchi.</title>
        <authorList>
            <person name="Jung J.Y."/>
            <person name="Jin H.M."/>
            <person name="Jung J.-W."/>
            <person name="Lee S.-Y."/>
            <person name="Ryu B.-G."/>
            <person name="Han S.-S."/>
            <person name="Kang H.K."/>
            <person name="Choi H.W."/>
            <person name="Chung E.J."/>
            <person name="Choi K.-M."/>
        </authorList>
    </citation>
    <scope>NUCLEOTIDE SEQUENCE [LARGE SCALE GENOMIC DNA]</scope>
    <source>
        <strain evidence="2 3">NKJ218</strain>
    </source>
</reference>